<gene>
    <name evidence="5" type="ORF">GMD30_11905</name>
</gene>
<dbReference type="EMBL" id="WNAL01000025">
    <property type="protein sequence ID" value="MTR82372.1"/>
    <property type="molecule type" value="Genomic_DNA"/>
</dbReference>
<dbReference type="PROSITE" id="PS00356">
    <property type="entry name" value="HTH_LACI_1"/>
    <property type="match status" value="1"/>
</dbReference>
<keyword evidence="1" id="KW-0805">Transcription regulation</keyword>
<evidence type="ECO:0000256" key="3">
    <source>
        <dbReference type="ARBA" id="ARBA00023163"/>
    </source>
</evidence>
<dbReference type="InterPro" id="IPR010982">
    <property type="entry name" value="Lambda_DNA-bd_dom_sf"/>
</dbReference>
<evidence type="ECO:0000313" key="6">
    <source>
        <dbReference type="Proteomes" id="UP000446657"/>
    </source>
</evidence>
<keyword evidence="3" id="KW-0804">Transcription</keyword>
<dbReference type="CDD" id="cd01392">
    <property type="entry name" value="HTH_LacI"/>
    <property type="match status" value="1"/>
</dbReference>
<evidence type="ECO:0000259" key="4">
    <source>
        <dbReference type="PROSITE" id="PS50932"/>
    </source>
</evidence>
<feature type="domain" description="HTH lacI-type" evidence="4">
    <location>
        <begin position="5"/>
        <end position="61"/>
    </location>
</feature>
<dbReference type="GO" id="GO:0003700">
    <property type="term" value="F:DNA-binding transcription factor activity"/>
    <property type="evidence" value="ECO:0007669"/>
    <property type="project" value="TreeGrafter"/>
</dbReference>
<dbReference type="SMART" id="SM00354">
    <property type="entry name" value="HTH_LACI"/>
    <property type="match status" value="1"/>
</dbReference>
<evidence type="ECO:0000256" key="1">
    <source>
        <dbReference type="ARBA" id="ARBA00023015"/>
    </source>
</evidence>
<dbReference type="InterPro" id="IPR000843">
    <property type="entry name" value="HTH_LacI"/>
</dbReference>
<dbReference type="PANTHER" id="PTHR30146:SF109">
    <property type="entry name" value="HTH-TYPE TRANSCRIPTIONAL REGULATOR GALS"/>
    <property type="match status" value="1"/>
</dbReference>
<reference evidence="5 6" key="1">
    <citation type="journal article" date="2019" name="Nat. Med.">
        <title>A library of human gut bacterial isolates paired with longitudinal multiomics data enables mechanistic microbiome research.</title>
        <authorList>
            <person name="Poyet M."/>
            <person name="Groussin M."/>
            <person name="Gibbons S.M."/>
            <person name="Avila-Pacheco J."/>
            <person name="Jiang X."/>
            <person name="Kearney S.M."/>
            <person name="Perrotta A.R."/>
            <person name="Berdy B."/>
            <person name="Zhao S."/>
            <person name="Lieberman T.D."/>
            <person name="Swanson P.K."/>
            <person name="Smith M."/>
            <person name="Roesemann S."/>
            <person name="Alexander J.E."/>
            <person name="Rich S.A."/>
            <person name="Livny J."/>
            <person name="Vlamakis H."/>
            <person name="Clish C."/>
            <person name="Bullock K."/>
            <person name="Deik A."/>
            <person name="Scott J."/>
            <person name="Pierce K.A."/>
            <person name="Xavier R.J."/>
            <person name="Alm E.J."/>
        </authorList>
    </citation>
    <scope>NUCLEOTIDE SEQUENCE [LARGE SCALE GENOMIC DNA]</scope>
    <source>
        <strain evidence="5 6">BIOML-A1</strain>
    </source>
</reference>
<proteinExistence type="predicted"/>
<organism evidence="5 6">
    <name type="scientific">Roseburia faecis</name>
    <dbReference type="NCBI Taxonomy" id="301302"/>
    <lineage>
        <taxon>Bacteria</taxon>
        <taxon>Bacillati</taxon>
        <taxon>Bacillota</taxon>
        <taxon>Clostridia</taxon>
        <taxon>Lachnospirales</taxon>
        <taxon>Lachnospiraceae</taxon>
        <taxon>Roseburia</taxon>
    </lineage>
</organism>
<dbReference type="AlphaFoldDB" id="A0A844KNN0"/>
<dbReference type="RefSeq" id="WP_155177165.1">
    <property type="nucleotide sequence ID" value="NZ_WNAK01000022.1"/>
</dbReference>
<comment type="caution">
    <text evidence="5">The sequence shown here is derived from an EMBL/GenBank/DDBJ whole genome shotgun (WGS) entry which is preliminary data.</text>
</comment>
<evidence type="ECO:0000256" key="2">
    <source>
        <dbReference type="ARBA" id="ARBA00023125"/>
    </source>
</evidence>
<dbReference type="Pfam" id="PF00356">
    <property type="entry name" value="LacI"/>
    <property type="match status" value="1"/>
</dbReference>
<dbReference type="PRINTS" id="PR00036">
    <property type="entry name" value="HTHLACI"/>
</dbReference>
<dbReference type="PROSITE" id="PS50932">
    <property type="entry name" value="HTH_LACI_2"/>
    <property type="match status" value="1"/>
</dbReference>
<dbReference type="SUPFAM" id="SSF47413">
    <property type="entry name" value="lambda repressor-like DNA-binding domains"/>
    <property type="match status" value="1"/>
</dbReference>
<dbReference type="Gene3D" id="1.10.260.40">
    <property type="entry name" value="lambda repressor-like DNA-binding domains"/>
    <property type="match status" value="1"/>
</dbReference>
<dbReference type="Proteomes" id="UP000446657">
    <property type="component" value="Unassembled WGS sequence"/>
</dbReference>
<accession>A0A844KNN0</accession>
<name>A0A844KNN0_9FIRM</name>
<dbReference type="Gene3D" id="3.40.50.2300">
    <property type="match status" value="1"/>
</dbReference>
<sequence>MKNKVTVKDVAREAGVSVATVSYIMNDRKDVKISDATRKKVLQVANLMNYRPSSAAKSLATGKSNILGITYRFNKETPSRNMELSFYINLLVEQLNRMGYDVIFIPVDPVSENSTLKHNIDGIIAIDLSNEDFNNFSNNYMVPIVAVDMLVNDALFYQVYSNLPNAINAALSRHSDAVLVMESYLNEAYMDYITGDINPARIYIVKNANADTLVSLRGKKTIVIGTYLALLLRPYVAEENMIVISSNAFSHMLPENAIHLENDASKKANLAINLLLNAIDRKFVVNHKYEINVELNPAIV</sequence>
<evidence type="ECO:0000313" key="5">
    <source>
        <dbReference type="EMBL" id="MTR82372.1"/>
    </source>
</evidence>
<dbReference type="GO" id="GO:0000976">
    <property type="term" value="F:transcription cis-regulatory region binding"/>
    <property type="evidence" value="ECO:0007669"/>
    <property type="project" value="TreeGrafter"/>
</dbReference>
<dbReference type="PANTHER" id="PTHR30146">
    <property type="entry name" value="LACI-RELATED TRANSCRIPTIONAL REPRESSOR"/>
    <property type="match status" value="1"/>
</dbReference>
<protein>
    <submittedName>
        <fullName evidence="5">LacI family DNA-binding transcriptional regulator</fullName>
    </submittedName>
</protein>
<keyword evidence="2 5" id="KW-0238">DNA-binding</keyword>